<evidence type="ECO:0000313" key="9">
    <source>
        <dbReference type="EMBL" id="KAK7026212.1"/>
    </source>
</evidence>
<dbReference type="InterPro" id="IPR058913">
    <property type="entry name" value="Integrase_dom_put"/>
</dbReference>
<dbReference type="EMBL" id="JAWWNJ010000169">
    <property type="protein sequence ID" value="KAK6977369.1"/>
    <property type="molecule type" value="Genomic_DNA"/>
</dbReference>
<proteinExistence type="predicted"/>
<evidence type="ECO:0000259" key="2">
    <source>
        <dbReference type="PROSITE" id="PS50994"/>
    </source>
</evidence>
<evidence type="ECO:0000313" key="10">
    <source>
        <dbReference type="EMBL" id="KAK7034983.1"/>
    </source>
</evidence>
<dbReference type="Pfam" id="PF24764">
    <property type="entry name" value="rva_4"/>
    <property type="match status" value="1"/>
</dbReference>
<dbReference type="EMBL" id="JAWWNJ010000060">
    <property type="protein sequence ID" value="KAK7013259.1"/>
    <property type="molecule type" value="Genomic_DNA"/>
</dbReference>
<evidence type="ECO:0000313" key="3">
    <source>
        <dbReference type="EMBL" id="KAK6977369.1"/>
    </source>
</evidence>
<dbReference type="InterPro" id="IPR001584">
    <property type="entry name" value="Integrase_cat-core"/>
</dbReference>
<evidence type="ECO:0000313" key="5">
    <source>
        <dbReference type="EMBL" id="KAK7001909.1"/>
    </source>
</evidence>
<evidence type="ECO:0000313" key="11">
    <source>
        <dbReference type="EMBL" id="KAK7059815.1"/>
    </source>
</evidence>
<dbReference type="Proteomes" id="UP001362999">
    <property type="component" value="Unassembled WGS sequence"/>
</dbReference>
<evidence type="ECO:0000313" key="4">
    <source>
        <dbReference type="EMBL" id="KAK6987556.1"/>
    </source>
</evidence>
<protein>
    <recommendedName>
        <fullName evidence="2">Integrase catalytic domain-containing protein</fullName>
    </recommendedName>
</protein>
<dbReference type="EMBL" id="JAWWNJ010000081">
    <property type="protein sequence ID" value="KAK7001909.1"/>
    <property type="molecule type" value="Genomic_DNA"/>
</dbReference>
<dbReference type="EMBL" id="JAWWNJ010000035">
    <property type="protein sequence ID" value="KAK7023978.1"/>
    <property type="molecule type" value="Genomic_DNA"/>
</dbReference>
<dbReference type="PANTHER" id="PTHR46791:SF5">
    <property type="entry name" value="CLR5 DOMAIN-CONTAINING PROTEIN-RELATED"/>
    <property type="match status" value="1"/>
</dbReference>
<dbReference type="EMBL" id="JAWWNJ010000131">
    <property type="protein sequence ID" value="KAK6987556.1"/>
    <property type="molecule type" value="Genomic_DNA"/>
</dbReference>
<dbReference type="PANTHER" id="PTHR46791">
    <property type="entry name" value="EXPRESSED PROTEIN"/>
    <property type="match status" value="1"/>
</dbReference>
<dbReference type="GO" id="GO:0015074">
    <property type="term" value="P:DNA integration"/>
    <property type="evidence" value="ECO:0007669"/>
    <property type="project" value="InterPro"/>
</dbReference>
<evidence type="ECO:0000313" key="6">
    <source>
        <dbReference type="EMBL" id="KAK7013259.1"/>
    </source>
</evidence>
<evidence type="ECO:0000256" key="1">
    <source>
        <dbReference type="SAM" id="MobiDB-lite"/>
    </source>
</evidence>
<organism evidence="10 12">
    <name type="scientific">Favolaschia claudopus</name>
    <dbReference type="NCBI Taxonomy" id="2862362"/>
    <lineage>
        <taxon>Eukaryota</taxon>
        <taxon>Fungi</taxon>
        <taxon>Dikarya</taxon>
        <taxon>Basidiomycota</taxon>
        <taxon>Agaricomycotina</taxon>
        <taxon>Agaricomycetes</taxon>
        <taxon>Agaricomycetidae</taxon>
        <taxon>Agaricales</taxon>
        <taxon>Marasmiineae</taxon>
        <taxon>Mycenaceae</taxon>
        <taxon>Favolaschia</taxon>
    </lineage>
</organism>
<reference evidence="10 12" key="1">
    <citation type="journal article" date="2024" name="J Genomics">
        <title>Draft genome sequencing and assembly of Favolaschia claudopus CIRM-BRFM 2984 isolated from oak limbs.</title>
        <authorList>
            <person name="Navarro D."/>
            <person name="Drula E."/>
            <person name="Chaduli D."/>
            <person name="Cazenave R."/>
            <person name="Ahrendt S."/>
            <person name="Wang J."/>
            <person name="Lipzen A."/>
            <person name="Daum C."/>
            <person name="Barry K."/>
            <person name="Grigoriev I.V."/>
            <person name="Favel A."/>
            <person name="Rosso M.N."/>
            <person name="Martin F."/>
        </authorList>
    </citation>
    <scope>NUCLEOTIDE SEQUENCE [LARGE SCALE GENOMIC DNA]</scope>
    <source>
        <strain evidence="10 12">CIRM-BRFM 2984</strain>
    </source>
</reference>
<dbReference type="EMBL" id="JAWWNJ010000032">
    <property type="protein sequence ID" value="KAK7026212.1"/>
    <property type="molecule type" value="Genomic_DNA"/>
</dbReference>
<sequence length="560" mass="63774">MALSGAASEELLNAFRQHYHRYESRVHEAIANSADAMVLWRLGDDLEQYLGLVDEYRGIFPEEELTLILQNGATMQNDIRLQYQDAVDRSHHGHPVVVRTVHTGSRGRPSIEIDPDFLRWAYSLRSTSSIARFLGVSRRTVRYALLEHGIAAPRQQPAPLAAAHRVNDTEENDEEQEVGAPNLTSYTGPLSTISEDDLDALLISLRRHYRRAGVTMLDGMLRRLGHHVPRERIRQSLIRIDPVHRVFERITIRRRTYHVPGPNSLWHHDGQHGLIRWRIVIHGFIDGYSRLITGLRASDNNRAQTVLDLFLAAAAIYLAPSRMRGDHGVENLLVAAYMVALHGEGRGSYLWGRSVHNVRIERLWVDVTAQIGATWADVFILLELHHGLDINNSFHIWLLHYLFLDQINRQLEFFQESWNHHQIRMRDGPNRSPIDMFGFDSLVHGVRGTSVAEEPMTNEELEVYGVDWEGLHDESLLESRQENNTVDEGTTSWIGRIGPPPEDQLNEVLVDPPIGPLSPLEMEEMDAQLGPLFGAVEDAEVANLWTQALVLARQMHPELF</sequence>
<dbReference type="PROSITE" id="PS50994">
    <property type="entry name" value="INTEGRASE"/>
    <property type="match status" value="1"/>
</dbReference>
<dbReference type="EMBL" id="JAWWNJ010000042">
    <property type="protein sequence ID" value="KAK7019998.1"/>
    <property type="molecule type" value="Genomic_DNA"/>
</dbReference>
<dbReference type="EMBL" id="JAWWNJ010000020">
    <property type="protein sequence ID" value="KAK7034983.1"/>
    <property type="molecule type" value="Genomic_DNA"/>
</dbReference>
<feature type="domain" description="Integrase catalytic" evidence="2">
    <location>
        <begin position="258"/>
        <end position="441"/>
    </location>
</feature>
<evidence type="ECO:0000313" key="7">
    <source>
        <dbReference type="EMBL" id="KAK7019998.1"/>
    </source>
</evidence>
<gene>
    <name evidence="10" type="ORF">R3P38DRAFT_2617173</name>
    <name evidence="9" type="ORF">R3P38DRAFT_2625566</name>
    <name evidence="8" type="ORF">R3P38DRAFT_2627421</name>
    <name evidence="6" type="ORF">R3P38DRAFT_2639552</name>
    <name evidence="11" type="ORF">R3P38DRAFT_2679511</name>
    <name evidence="4" type="ORF">R3P38DRAFT_2743417</name>
    <name evidence="7" type="ORF">R3P38DRAFT_2972309</name>
    <name evidence="3" type="ORF">R3P38DRAFT_3295339</name>
    <name evidence="5" type="ORF">R3P38DRAFT_3367870</name>
</gene>
<accession>A0AAW0C998</accession>
<evidence type="ECO:0000313" key="12">
    <source>
        <dbReference type="Proteomes" id="UP001362999"/>
    </source>
</evidence>
<evidence type="ECO:0000313" key="8">
    <source>
        <dbReference type="EMBL" id="KAK7023978.1"/>
    </source>
</evidence>
<keyword evidence="12" id="KW-1185">Reference proteome</keyword>
<dbReference type="EMBL" id="JAWWNJ010000003">
    <property type="protein sequence ID" value="KAK7059815.1"/>
    <property type="molecule type" value="Genomic_DNA"/>
</dbReference>
<dbReference type="AlphaFoldDB" id="A0AAW0C998"/>
<name>A0AAW0C998_9AGAR</name>
<feature type="region of interest" description="Disordered" evidence="1">
    <location>
        <begin position="166"/>
        <end position="186"/>
    </location>
</feature>
<comment type="caution">
    <text evidence="10">The sequence shown here is derived from an EMBL/GenBank/DDBJ whole genome shotgun (WGS) entry which is preliminary data.</text>
</comment>